<evidence type="ECO:0000256" key="1">
    <source>
        <dbReference type="SAM" id="Phobius"/>
    </source>
</evidence>
<proteinExistence type="predicted"/>
<keyword evidence="1" id="KW-0472">Membrane</keyword>
<evidence type="ECO:0000313" key="2">
    <source>
        <dbReference type="EMBL" id="GHP15105.1"/>
    </source>
</evidence>
<dbReference type="RefSeq" id="WP_203631083.1">
    <property type="nucleotide sequence ID" value="NZ_BNJR01000021.1"/>
</dbReference>
<evidence type="ECO:0008006" key="4">
    <source>
        <dbReference type="Google" id="ProtNLM"/>
    </source>
</evidence>
<dbReference type="NCBIfam" id="NF033218">
    <property type="entry name" value="anchor_AmaP"/>
    <property type="match status" value="1"/>
</dbReference>
<keyword evidence="1" id="KW-1133">Transmembrane helix</keyword>
<reference evidence="2 3" key="1">
    <citation type="journal article" date="2021" name="Int. J. Syst. Evol. Microbiol.">
        <title>Lentilactobacillus fungorum sp. nov., isolated from spent mushroom substrates.</title>
        <authorList>
            <person name="Tohno M."/>
            <person name="Tanizawa Y."/>
            <person name="Kojima Y."/>
            <person name="Sakamoto M."/>
            <person name="Ohkuma M."/>
            <person name="Kobayashi H."/>
        </authorList>
    </citation>
    <scope>NUCLEOTIDE SEQUENCE [LARGE SCALE GENOMIC DNA]</scope>
    <source>
        <strain evidence="2 3">YK48G</strain>
    </source>
</reference>
<feature type="transmembrane region" description="Helical" evidence="1">
    <location>
        <begin position="7"/>
        <end position="28"/>
    </location>
</feature>
<organism evidence="2 3">
    <name type="scientific">Lentilactobacillus fungorum</name>
    <dbReference type="NCBI Taxonomy" id="2201250"/>
    <lineage>
        <taxon>Bacteria</taxon>
        <taxon>Bacillati</taxon>
        <taxon>Bacillota</taxon>
        <taxon>Bacilli</taxon>
        <taxon>Lactobacillales</taxon>
        <taxon>Lactobacillaceae</taxon>
        <taxon>Lentilactobacillus</taxon>
    </lineage>
</organism>
<comment type="caution">
    <text evidence="2">The sequence shown here is derived from an EMBL/GenBank/DDBJ whole genome shotgun (WGS) entry which is preliminary data.</text>
</comment>
<gene>
    <name evidence="2" type="ORF">YK48G_25300</name>
</gene>
<sequence>MSRLTKLLVLLISIILIVQSVWFVALVVPIDYLSKLALPSIQTNVDWLMVLALGLSIVVGIVGVVAMIIIMFAPKKANRLVFQSTTGKLSISKKAVEKSLNEAIMQQAAVVDVDSTVKLQTRNRLAKVTVIAVDKQGRDLVNLGERIQAIVADKIADLMAVKVKKVKVKVKPYDSLPNKRRANHPRVV</sequence>
<keyword evidence="3" id="KW-1185">Reference proteome</keyword>
<dbReference type="Proteomes" id="UP000604765">
    <property type="component" value="Unassembled WGS sequence"/>
</dbReference>
<dbReference type="EMBL" id="BNJR01000021">
    <property type="protein sequence ID" value="GHP15105.1"/>
    <property type="molecule type" value="Genomic_DNA"/>
</dbReference>
<protein>
    <recommendedName>
        <fullName evidence="4">Alkaline shock response membrane anchor protein AmaP</fullName>
    </recommendedName>
</protein>
<feature type="transmembrane region" description="Helical" evidence="1">
    <location>
        <begin position="48"/>
        <end position="73"/>
    </location>
</feature>
<evidence type="ECO:0000313" key="3">
    <source>
        <dbReference type="Proteomes" id="UP000604765"/>
    </source>
</evidence>
<name>A0ABQ3W2S3_9LACO</name>
<keyword evidence="1" id="KW-0812">Transmembrane</keyword>
<accession>A0ABQ3W2S3</accession>